<keyword evidence="16" id="KW-1185">Reference proteome</keyword>
<dbReference type="Gene3D" id="3.40.50.150">
    <property type="entry name" value="Vaccinia Virus protein VP39"/>
    <property type="match status" value="1"/>
</dbReference>
<dbReference type="GO" id="GO:0005737">
    <property type="term" value="C:cytoplasm"/>
    <property type="evidence" value="ECO:0007669"/>
    <property type="project" value="UniProtKB-SubCell"/>
</dbReference>
<keyword evidence="2" id="KW-0963">Cytoplasm</keyword>
<evidence type="ECO:0000256" key="12">
    <source>
        <dbReference type="ARBA" id="ARBA00066936"/>
    </source>
</evidence>
<dbReference type="FunFam" id="3.40.50.150:FF:000251">
    <property type="entry name" value="Putative RNA methylase"/>
    <property type="match status" value="1"/>
</dbReference>
<evidence type="ECO:0000256" key="1">
    <source>
        <dbReference type="ARBA" id="ARBA00004496"/>
    </source>
</evidence>
<organism evidence="15 16">
    <name type="scientific">Staphylothermus marinus (strain ATCC 43588 / DSM 3639 / JCM 9404 / F1)</name>
    <dbReference type="NCBI Taxonomy" id="399550"/>
    <lineage>
        <taxon>Archaea</taxon>
        <taxon>Thermoproteota</taxon>
        <taxon>Thermoprotei</taxon>
        <taxon>Desulfurococcales</taxon>
        <taxon>Desulfurococcaceae</taxon>
        <taxon>Staphylothermus</taxon>
    </lineage>
</organism>
<dbReference type="PRINTS" id="PR00507">
    <property type="entry name" value="N12N6MTFRASE"/>
</dbReference>
<evidence type="ECO:0000256" key="9">
    <source>
        <dbReference type="ARBA" id="ARBA00051883"/>
    </source>
</evidence>
<dbReference type="PROSITE" id="PS00092">
    <property type="entry name" value="N6_MTASE"/>
    <property type="match status" value="1"/>
</dbReference>
<dbReference type="Pfam" id="PF01170">
    <property type="entry name" value="UPF0020"/>
    <property type="match status" value="1"/>
</dbReference>
<evidence type="ECO:0000313" key="16">
    <source>
        <dbReference type="Proteomes" id="UP000000254"/>
    </source>
</evidence>
<evidence type="ECO:0000259" key="14">
    <source>
        <dbReference type="Pfam" id="PF01170"/>
    </source>
</evidence>
<dbReference type="GO" id="GO:0032259">
    <property type="term" value="P:methylation"/>
    <property type="evidence" value="ECO:0007669"/>
    <property type="project" value="UniProtKB-KW"/>
</dbReference>
<reference evidence="15 16" key="2">
    <citation type="journal article" date="2009" name="Stand. Genomic Sci.">
        <title>Complete genome sequence of Staphylothermus marinus Stetter and Fiala 1986 type strain F1.</title>
        <authorList>
            <person name="Anderson I.J."/>
            <person name="Sun H."/>
            <person name="Lapidus A."/>
            <person name="Copeland A."/>
            <person name="Glavina Del Rio T."/>
            <person name="Tice H."/>
            <person name="Dalin E."/>
            <person name="Lucas S."/>
            <person name="Barry K."/>
            <person name="Land M."/>
            <person name="Richardson P."/>
            <person name="Huber H."/>
            <person name="Kyrpides N.C."/>
        </authorList>
    </citation>
    <scope>NUCLEOTIDE SEQUENCE [LARGE SCALE GENOMIC DNA]</scope>
    <source>
        <strain evidence="16">ATCC 43588 / DSM 3639 / JCM 9404 / F1</strain>
    </source>
</reference>
<keyword evidence="8" id="KW-0694">RNA-binding</keyword>
<dbReference type="PANTHER" id="PTHR13370">
    <property type="entry name" value="RNA METHYLASE-RELATED"/>
    <property type="match status" value="1"/>
</dbReference>
<dbReference type="EMBL" id="CP000575">
    <property type="protein sequence ID" value="ABN70329.1"/>
    <property type="molecule type" value="Genomic_DNA"/>
</dbReference>
<keyword evidence="5" id="KW-0808">Transferase</keyword>
<dbReference type="InterPro" id="IPR029063">
    <property type="entry name" value="SAM-dependent_MTases_sf"/>
</dbReference>
<evidence type="ECO:0000256" key="2">
    <source>
        <dbReference type="ARBA" id="ARBA00022490"/>
    </source>
</evidence>
<dbReference type="KEGG" id="smr:Smar_1237"/>
<comment type="catalytic activity">
    <reaction evidence="9">
        <text>guanosine(10) in tRNA + 2 S-adenosyl-L-methionine = N(2)-dimethylguanosine(10) in tRNA + 2 S-adenosyl-L-homocysteine + 2 H(+)</text>
        <dbReference type="Rhea" id="RHEA:43124"/>
        <dbReference type="Rhea" id="RHEA-COMP:10355"/>
        <dbReference type="Rhea" id="RHEA-COMP:10358"/>
        <dbReference type="ChEBI" id="CHEBI:15378"/>
        <dbReference type="ChEBI" id="CHEBI:57856"/>
        <dbReference type="ChEBI" id="CHEBI:59789"/>
        <dbReference type="ChEBI" id="CHEBI:74269"/>
        <dbReference type="ChEBI" id="CHEBI:74513"/>
        <dbReference type="EC" id="2.1.1.213"/>
    </reaction>
</comment>
<keyword evidence="4 15" id="KW-0489">Methyltransferase</keyword>
<evidence type="ECO:0000256" key="7">
    <source>
        <dbReference type="ARBA" id="ARBA00022694"/>
    </source>
</evidence>
<sequence length="337" mass="38604">MEEKIYYFILSGDHEELSLAELKALLEIINPSAEIMECYPMICLVKNVDEVIAEKIIRRAGYIKEAGKLLGIDNPYNPELNYLDRVSELDAKYVKVSIIKSTIEKEIADKYRILLISKTNLNNYHTRSKYVHLVFSSGRAFIGYPLFFLETRNFYRRRPSTRPFFRSIALPIRLSRLLINLARVKEGEVLLDPFAGTGSILIEALMMKIRPIGIEIDWELVRGARENLLHYGFNNWVLILGDSTTIKLSGIDGIATDPPYGRAASTHGLGAEYIYLKFIENSAESLKNKRYLVFMAPYNLSKYIDEILCSNGFIIRGKHYMFVHGGLTRVIYEALLI</sequence>
<dbReference type="GO" id="GO:0160101">
    <property type="term" value="F:tRNA (guanine(10)-N2)-dimethyltransferase activity"/>
    <property type="evidence" value="ECO:0007669"/>
    <property type="project" value="UniProtKB-EC"/>
</dbReference>
<dbReference type="CDD" id="cd02440">
    <property type="entry name" value="AdoMet_MTases"/>
    <property type="match status" value="1"/>
</dbReference>
<keyword evidence="7" id="KW-0819">tRNA processing</keyword>
<evidence type="ECO:0000256" key="4">
    <source>
        <dbReference type="ARBA" id="ARBA00022603"/>
    </source>
</evidence>
<feature type="domain" description="Ribosomal RNA large subunit methyltransferase K/L-like methyltransferase" evidence="14">
    <location>
        <begin position="160"/>
        <end position="330"/>
    </location>
</feature>
<dbReference type="PANTHER" id="PTHR13370:SF3">
    <property type="entry name" value="TRNA (GUANINE(10)-N2)-METHYLTRANSFERASE HOMOLOG"/>
    <property type="match status" value="1"/>
</dbReference>
<dbReference type="Proteomes" id="UP000000254">
    <property type="component" value="Chromosome"/>
</dbReference>
<dbReference type="SUPFAM" id="SSF53335">
    <property type="entry name" value="S-adenosyl-L-methionine-dependent methyltransferases"/>
    <property type="match status" value="1"/>
</dbReference>
<dbReference type="InterPro" id="IPR002052">
    <property type="entry name" value="DNA_methylase_N6_adenine_CS"/>
</dbReference>
<evidence type="ECO:0000256" key="8">
    <source>
        <dbReference type="ARBA" id="ARBA00022884"/>
    </source>
</evidence>
<evidence type="ECO:0000256" key="3">
    <source>
        <dbReference type="ARBA" id="ARBA00022555"/>
    </source>
</evidence>
<dbReference type="STRING" id="399550.Smar_1237"/>
<evidence type="ECO:0000256" key="6">
    <source>
        <dbReference type="ARBA" id="ARBA00022691"/>
    </source>
</evidence>
<evidence type="ECO:0000256" key="10">
    <source>
        <dbReference type="ARBA" id="ARBA00054380"/>
    </source>
</evidence>
<dbReference type="RefSeq" id="WP_011839520.1">
    <property type="nucleotide sequence ID" value="NC_009033.1"/>
</dbReference>
<comment type="function">
    <text evidence="10">Catalyzes the adenosylmethionine-dependent methylation of the exocyclic amino group (N(2)) of guanosine at position 10 of various tRNAs. Acts via a two-step process that leads to the formation of either N(2)-monomethyl (m(2)G) or N(2)-dimethylguanosine (m(2)(2)G).</text>
</comment>
<dbReference type="InterPro" id="IPR000241">
    <property type="entry name" value="RlmKL-like_Mtase"/>
</dbReference>
<gene>
    <name evidence="15" type="ordered locus">Smar_1237</name>
</gene>
<keyword evidence="3" id="KW-0820">tRNA-binding</keyword>
<dbReference type="HOGENOM" id="CLU_057819_0_0_2"/>
<evidence type="ECO:0000313" key="15">
    <source>
        <dbReference type="EMBL" id="ABN70329.1"/>
    </source>
</evidence>
<dbReference type="eggNOG" id="arCOG00047">
    <property type="taxonomic scope" value="Archaea"/>
</dbReference>
<protein>
    <recommendedName>
        <fullName evidence="12">tRNA (guanine(10)-N(2))-dimethyltransferase</fullName>
        <ecNumber evidence="12">2.1.1.213</ecNumber>
    </recommendedName>
    <alternativeName>
        <fullName evidence="13">tRNA:G10 dimethyltransferase</fullName>
    </alternativeName>
</protein>
<comment type="similarity">
    <text evidence="11">Belongs to the methyltransferase superfamily. Trm-G10 family.</text>
</comment>
<keyword evidence="6" id="KW-0949">S-adenosyl-L-methionine</keyword>
<dbReference type="GeneID" id="4906706"/>
<name>A3DNW9_STAMF</name>
<dbReference type="GO" id="GO:0008033">
    <property type="term" value="P:tRNA processing"/>
    <property type="evidence" value="ECO:0007669"/>
    <property type="project" value="UniProtKB-KW"/>
</dbReference>
<dbReference type="EC" id="2.1.1.213" evidence="12"/>
<evidence type="ECO:0000256" key="11">
    <source>
        <dbReference type="ARBA" id="ARBA00061338"/>
    </source>
</evidence>
<dbReference type="OrthoDB" id="7080at2157"/>
<reference evidence="16" key="1">
    <citation type="journal article" date="2009" name="BMC Genomics">
        <title>The complete genome sequence of Staphylothermus marinus reveals differences in sulfur metabolism among heterotrophic Crenarchaeota.</title>
        <authorList>
            <person name="Anderson I.J."/>
            <person name="Dharmarajan L."/>
            <person name="Rodriguez J."/>
            <person name="Hooper S."/>
            <person name="Porat I."/>
            <person name="Ulrich L.E."/>
            <person name="Elkins J.G."/>
            <person name="Mavromatis K."/>
            <person name="Sun H."/>
            <person name="Land M."/>
            <person name="Lapidus A."/>
            <person name="Lucas S."/>
            <person name="Barry K."/>
            <person name="Huber H."/>
            <person name="Zhulin I.B."/>
            <person name="Whitman W.B."/>
            <person name="Mukhopadhyay B."/>
            <person name="Woese C."/>
            <person name="Bristow J."/>
            <person name="Kyrpides N."/>
        </authorList>
    </citation>
    <scope>NUCLEOTIDE SEQUENCE [LARGE SCALE GENOMIC DNA]</scope>
    <source>
        <strain evidence="16">ATCC 43588 / DSM 3639 / JCM 9404 / F1</strain>
    </source>
</reference>
<evidence type="ECO:0000256" key="13">
    <source>
        <dbReference type="ARBA" id="ARBA00082665"/>
    </source>
</evidence>
<proteinExistence type="inferred from homology"/>
<evidence type="ECO:0000256" key="5">
    <source>
        <dbReference type="ARBA" id="ARBA00022679"/>
    </source>
</evidence>
<dbReference type="GO" id="GO:0000049">
    <property type="term" value="F:tRNA binding"/>
    <property type="evidence" value="ECO:0007669"/>
    <property type="project" value="UniProtKB-KW"/>
</dbReference>
<dbReference type="AlphaFoldDB" id="A3DNW9"/>
<comment type="subcellular location">
    <subcellularLocation>
        <location evidence="1">Cytoplasm</location>
    </subcellularLocation>
</comment>
<accession>A3DNW9</accession>